<evidence type="ECO:0000256" key="2">
    <source>
        <dbReference type="ARBA" id="ARBA00022747"/>
    </source>
</evidence>
<dbReference type="Proteomes" id="UP000049472">
    <property type="component" value="Unassembled WGS sequence"/>
</dbReference>
<dbReference type="Gene3D" id="3.90.220.20">
    <property type="entry name" value="DNA methylase specificity domains"/>
    <property type="match status" value="2"/>
</dbReference>
<dbReference type="PANTHER" id="PTHR30408">
    <property type="entry name" value="TYPE-1 RESTRICTION ENZYME ECOKI SPECIFICITY PROTEIN"/>
    <property type="match status" value="1"/>
</dbReference>
<gene>
    <name evidence="5" type="ORF">T1815_25061</name>
</gene>
<organism evidence="5 6">
    <name type="scientific">Agathobacter rectalis</name>
    <dbReference type="NCBI Taxonomy" id="39491"/>
    <lineage>
        <taxon>Bacteria</taxon>
        <taxon>Bacillati</taxon>
        <taxon>Bacillota</taxon>
        <taxon>Clostridia</taxon>
        <taxon>Lachnospirales</taxon>
        <taxon>Lachnospiraceae</taxon>
        <taxon>Agathobacter</taxon>
    </lineage>
</organism>
<dbReference type="InterPro" id="IPR052021">
    <property type="entry name" value="Type-I_RS_S_subunit"/>
</dbReference>
<keyword evidence="5" id="KW-0378">Hydrolase</keyword>
<accession>A0A0M6WTV1</accession>
<dbReference type="EC" id="3.1.21.3" evidence="5"/>
<dbReference type="GO" id="GO:0009307">
    <property type="term" value="P:DNA restriction-modification system"/>
    <property type="evidence" value="ECO:0007669"/>
    <property type="project" value="UniProtKB-KW"/>
</dbReference>
<dbReference type="Gene3D" id="1.10.287.1120">
    <property type="entry name" value="Bipartite methylase S protein"/>
    <property type="match status" value="1"/>
</dbReference>
<protein>
    <submittedName>
        <fullName evidence="5">Restriction endonuclease S subunits</fullName>
        <ecNumber evidence="5">3.1.21.3</ecNumber>
    </submittedName>
</protein>
<evidence type="ECO:0000256" key="3">
    <source>
        <dbReference type="ARBA" id="ARBA00023125"/>
    </source>
</evidence>
<feature type="domain" description="Type I restriction modification DNA specificity" evidence="4">
    <location>
        <begin position="7"/>
        <end position="190"/>
    </location>
</feature>
<dbReference type="InterPro" id="IPR000055">
    <property type="entry name" value="Restrct_endonuc_typeI_TRD"/>
</dbReference>
<keyword evidence="6" id="KW-1185">Reference proteome</keyword>
<dbReference type="SUPFAM" id="SSF116734">
    <property type="entry name" value="DNA methylase specificity domain"/>
    <property type="match status" value="2"/>
</dbReference>
<dbReference type="GO" id="GO:0009035">
    <property type="term" value="F:type I site-specific deoxyribonuclease activity"/>
    <property type="evidence" value="ECO:0007669"/>
    <property type="project" value="UniProtKB-EC"/>
</dbReference>
<evidence type="ECO:0000313" key="5">
    <source>
        <dbReference type="EMBL" id="CRL40858.1"/>
    </source>
</evidence>
<dbReference type="GO" id="GO:0003677">
    <property type="term" value="F:DNA binding"/>
    <property type="evidence" value="ECO:0007669"/>
    <property type="project" value="UniProtKB-KW"/>
</dbReference>
<evidence type="ECO:0000256" key="1">
    <source>
        <dbReference type="ARBA" id="ARBA00010923"/>
    </source>
</evidence>
<dbReference type="CDD" id="cd17501">
    <property type="entry name" value="RMtype1_S_Vch69ORF1407P_TRD2-CR2_like"/>
    <property type="match status" value="1"/>
</dbReference>
<keyword evidence="3" id="KW-0238">DNA-binding</keyword>
<keyword evidence="5" id="KW-0255">Endonuclease</keyword>
<dbReference type="EMBL" id="CVRQ01000026">
    <property type="protein sequence ID" value="CRL40858.1"/>
    <property type="molecule type" value="Genomic_DNA"/>
</dbReference>
<evidence type="ECO:0000313" key="6">
    <source>
        <dbReference type="Proteomes" id="UP000049472"/>
    </source>
</evidence>
<proteinExistence type="inferred from homology"/>
<evidence type="ECO:0000259" key="4">
    <source>
        <dbReference type="Pfam" id="PF01420"/>
    </source>
</evidence>
<name>A0A0M6WTV1_9FIRM</name>
<dbReference type="AlphaFoldDB" id="A0A0M6WTV1"/>
<dbReference type="PANTHER" id="PTHR30408:SF13">
    <property type="entry name" value="TYPE I RESTRICTION ENZYME HINDI SPECIFICITY SUBUNIT"/>
    <property type="match status" value="1"/>
</dbReference>
<feature type="domain" description="Type I restriction modification DNA specificity" evidence="4">
    <location>
        <begin position="235"/>
        <end position="368"/>
    </location>
</feature>
<dbReference type="CDD" id="cd17278">
    <property type="entry name" value="RMtype1_S_LdeBORF1052P-TRD2-CR2"/>
    <property type="match status" value="1"/>
</dbReference>
<keyword evidence="2" id="KW-0680">Restriction system</keyword>
<sequence>MSDMAEKLKEYCTVISGYAFKSKDLSEGTDIPVIKIGNISNGKNVVIDDSTQYVNEEFLSVDEKYHIKNGDILISLTGSHMNQPNSMVGRCCRNLDDTIYLLNQRAGKIIPNKSVDKDFLYYVFRLPSIQYAIANRAYGGANQVNVSPKDVMGIKFDIPDITIQKKIADVLNAYDSLIQNNNKRIHLLEQMAENLYKEWFVRFRFPEYEDVEFEDGMPKGWVREKIGIHYNTCSGGTPSRTHEEYYADGTIPWVKTGEIKDNIIIHTDECITEEGIKGSSAKLLPQGAVVMAMYGVNIGMLAYLDSEMTCNQACCVFSDKNEIISRHYLFHYLYSIRDYLLLIGFGAAQQNLSQDLIKKVKIVIPSTELIKKFDEQKEPLYQTIRALMMQNDKLIKQRDMLLPRLMSGKLEV</sequence>
<reference evidence="6" key="1">
    <citation type="submission" date="2015-05" db="EMBL/GenBank/DDBJ databases">
        <authorList>
            <consortium name="Pathogen Informatics"/>
        </authorList>
    </citation>
    <scope>NUCLEOTIDE SEQUENCE [LARGE SCALE GENOMIC DNA]</scope>
    <source>
        <strain evidence="6">T1-815</strain>
    </source>
</reference>
<comment type="similarity">
    <text evidence="1">Belongs to the type-I restriction system S methylase family.</text>
</comment>
<keyword evidence="5" id="KW-0540">Nuclease</keyword>
<dbReference type="Pfam" id="PF01420">
    <property type="entry name" value="Methylase_S"/>
    <property type="match status" value="2"/>
</dbReference>
<dbReference type="InterPro" id="IPR044946">
    <property type="entry name" value="Restrct_endonuc_typeI_TRD_sf"/>
</dbReference>